<keyword evidence="3" id="KW-1185">Reference proteome</keyword>
<evidence type="ECO:0000313" key="2">
    <source>
        <dbReference type="EMBL" id="OAM88292.1"/>
    </source>
</evidence>
<evidence type="ECO:0000259" key="1">
    <source>
        <dbReference type="Pfam" id="PF19773"/>
    </source>
</evidence>
<dbReference type="RefSeq" id="WP_068771893.1">
    <property type="nucleotide sequence ID" value="NZ_KV441842.1"/>
</dbReference>
<dbReference type="InterPro" id="IPR046226">
    <property type="entry name" value="DUF6259"/>
</dbReference>
<reference evidence="2 3" key="1">
    <citation type="submission" date="2016-01" db="EMBL/GenBank/DDBJ databases">
        <title>High potential of lignocellulose degradation of a new Verrucomicrobia species.</title>
        <authorList>
            <person name="Wang Y."/>
            <person name="Shi Y."/>
            <person name="Qiu Z."/>
            <person name="Liu S."/>
            <person name="Yang H."/>
        </authorList>
    </citation>
    <scope>NUCLEOTIDE SEQUENCE [LARGE SCALE GENOMIC DNA]</scope>
    <source>
        <strain evidence="2 3">TSB47</strain>
    </source>
</reference>
<protein>
    <recommendedName>
        <fullName evidence="1">DUF6259 domain-containing protein</fullName>
    </recommendedName>
</protein>
<evidence type="ECO:0000313" key="3">
    <source>
        <dbReference type="Proteomes" id="UP000078486"/>
    </source>
</evidence>
<accession>A0A178IE50</accession>
<feature type="domain" description="DUF6259" evidence="1">
    <location>
        <begin position="210"/>
        <end position="455"/>
    </location>
</feature>
<dbReference type="SUPFAM" id="SSF51445">
    <property type="entry name" value="(Trans)glycosidases"/>
    <property type="match status" value="1"/>
</dbReference>
<proteinExistence type="predicted"/>
<dbReference type="Gene3D" id="3.20.20.80">
    <property type="entry name" value="Glycosidases"/>
    <property type="match status" value="1"/>
</dbReference>
<dbReference type="STRING" id="1184151.AW736_19105"/>
<organism evidence="2 3">
    <name type="scientific">Termitidicoccus mucosus</name>
    <dbReference type="NCBI Taxonomy" id="1184151"/>
    <lineage>
        <taxon>Bacteria</taxon>
        <taxon>Pseudomonadati</taxon>
        <taxon>Verrucomicrobiota</taxon>
        <taxon>Opitutia</taxon>
        <taxon>Opitutales</taxon>
        <taxon>Opitutaceae</taxon>
        <taxon>Termitidicoccus</taxon>
    </lineage>
</organism>
<dbReference type="EMBL" id="LRRQ01000137">
    <property type="protein sequence ID" value="OAM88292.1"/>
    <property type="molecule type" value="Genomic_DNA"/>
</dbReference>
<gene>
    <name evidence="2" type="ORF">AW736_19105</name>
</gene>
<name>A0A178IE50_9BACT</name>
<dbReference type="AlphaFoldDB" id="A0A178IE50"/>
<sequence>PRISNIVTPAGSALRIVWPSLTRIRARGLDIKPEPLPVSVEITATLPDEAAASDEIRWTISVKNNTALAAATAVRECHFPLVGDLALAPDHKLLWSKQGGELIPDPRDEVARQFTAYKAADHLFRALTLSYPSFHGASANCFAFAGPRQGLYFGCHSTRFERTLHQFRVYPAEKVPGTSKAVFDQPSARLEAGFVRFPGIAAGDTWTEGEFVTAPYSGDWHVVAGKYRRWAGTWFQKNPDGTPVAAARTVPEWVRRMNGWQRIILRHQHGEIHYRYADLPQIHADGAAAGINTLFLFGWQKGGHDNHYPDYTPNPKLGTEREMLDGIAHFNKNGGHVILYTNGRLIDRISDYHKATGVGPVILDPFGNEVLDRYTFTGPGNFARIFVGRYFAIACPSSPAWFDHLRAQADRAAAYGCHSLFLDQMGMDEPPCSNPAHNHPPHWVGSVAAKADIIRRLRDHLRSLDPNLALGIEIISDVTGQHADYVHSLFTGSTGPRGFLEFFRYTFPEIILSDREIRDDSDIERRVNRAVLLGLRSDVEIYRCRRTIAETPYYQSYLAKIDALRQRQADLLLEGRYTDTDGFANSNTEVQARSFTLGKRMAIVATQSAKDAAAATITVPAGYKYAGHDAVGDAEVTPASAAEIHLVLPRHALAVLLFESAK</sequence>
<comment type="caution">
    <text evidence="2">The sequence shown here is derived from an EMBL/GenBank/DDBJ whole genome shotgun (WGS) entry which is preliminary data.</text>
</comment>
<dbReference type="InterPro" id="IPR017853">
    <property type="entry name" value="GH"/>
</dbReference>
<dbReference type="Proteomes" id="UP000078486">
    <property type="component" value="Unassembled WGS sequence"/>
</dbReference>
<feature type="non-terminal residue" evidence="2">
    <location>
        <position position="1"/>
    </location>
</feature>
<dbReference type="Pfam" id="PF19773">
    <property type="entry name" value="DUF6259"/>
    <property type="match status" value="1"/>
</dbReference>